<dbReference type="Pfam" id="PF00149">
    <property type="entry name" value="Metallophos"/>
    <property type="match status" value="1"/>
</dbReference>
<dbReference type="InterPro" id="IPR029052">
    <property type="entry name" value="Metallo-depent_PP-like"/>
</dbReference>
<dbReference type="VEuPathDB" id="TriTrypDB:LDHU3_24.0300"/>
<dbReference type="EMBL" id="RHLD01000021">
    <property type="protein sequence ID" value="TPP44842.1"/>
    <property type="molecule type" value="Genomic_DNA"/>
</dbReference>
<dbReference type="SUPFAM" id="SSF56300">
    <property type="entry name" value="Metallo-dependent phosphatases"/>
    <property type="match status" value="1"/>
</dbReference>
<dbReference type="PANTHER" id="PTHR11668:SF496">
    <property type="entry name" value="SERINE_THREONINE-PROTEIN PHOSPHATASE"/>
    <property type="match status" value="1"/>
</dbReference>
<dbReference type="SMART" id="SM00156">
    <property type="entry name" value="PP2Ac"/>
    <property type="match status" value="1"/>
</dbReference>
<gene>
    <name evidence="3" type="ORF">CGC20_11600</name>
</gene>
<feature type="region of interest" description="Disordered" evidence="1">
    <location>
        <begin position="1305"/>
        <end position="1356"/>
    </location>
</feature>
<dbReference type="Proteomes" id="UP000318821">
    <property type="component" value="Unassembled WGS sequence"/>
</dbReference>
<feature type="region of interest" description="Disordered" evidence="1">
    <location>
        <begin position="3182"/>
        <end position="3208"/>
    </location>
</feature>
<protein>
    <submittedName>
        <fullName evidence="3">Calcineurin-like phosphoesterase family protein</fullName>
    </submittedName>
</protein>
<feature type="region of interest" description="Disordered" evidence="1">
    <location>
        <begin position="3608"/>
        <end position="3633"/>
    </location>
</feature>
<dbReference type="InterPro" id="IPR050341">
    <property type="entry name" value="PP1_catalytic_subunit"/>
</dbReference>
<dbReference type="InterPro" id="IPR006186">
    <property type="entry name" value="Ser/Thr-sp_prot-phosphatase"/>
</dbReference>
<dbReference type="GO" id="GO:0004722">
    <property type="term" value="F:protein serine/threonine phosphatase activity"/>
    <property type="evidence" value="ECO:0007669"/>
    <property type="project" value="TreeGrafter"/>
</dbReference>
<feature type="compositionally biased region" description="Polar residues" evidence="1">
    <location>
        <begin position="3679"/>
        <end position="3689"/>
    </location>
</feature>
<dbReference type="GO" id="GO:0005634">
    <property type="term" value="C:nucleus"/>
    <property type="evidence" value="ECO:0007669"/>
    <property type="project" value="TreeGrafter"/>
</dbReference>
<feature type="domain" description="Serine/threonine specific protein phosphatases" evidence="2">
    <location>
        <begin position="3829"/>
        <end position="4128"/>
    </location>
</feature>
<reference evidence="4" key="1">
    <citation type="submission" date="2019-02" db="EMBL/GenBank/DDBJ databases">
        <title>FDA dAtabase for Regulatory Grade micrObial Sequences (FDA-ARGOS): Supporting development and validation of Infectious Disease Dx tests.</title>
        <authorList>
            <person name="Duncan R."/>
            <person name="Fisher C."/>
            <person name="Tallon L."/>
            <person name="Sadzewicz L."/>
            <person name="Sengamalay N."/>
            <person name="Ott S."/>
            <person name="Godinez A."/>
            <person name="Nagaraj S."/>
            <person name="Vavikolanu K."/>
            <person name="Vyas G."/>
            <person name="Nadendla S."/>
            <person name="Aluvathingal J."/>
            <person name="Sichtig H."/>
        </authorList>
    </citation>
    <scope>NUCLEOTIDE SEQUENCE [LARGE SCALE GENOMIC DNA]</scope>
    <source>
        <strain evidence="4">FDAARGOS_360</strain>
    </source>
</reference>
<feature type="region of interest" description="Disordered" evidence="1">
    <location>
        <begin position="4148"/>
        <end position="4176"/>
    </location>
</feature>
<dbReference type="GO" id="GO:0005737">
    <property type="term" value="C:cytoplasm"/>
    <property type="evidence" value="ECO:0007669"/>
    <property type="project" value="TreeGrafter"/>
</dbReference>
<dbReference type="CDD" id="cd00144">
    <property type="entry name" value="MPP_PPP_family"/>
    <property type="match status" value="1"/>
</dbReference>
<evidence type="ECO:0000313" key="3">
    <source>
        <dbReference type="EMBL" id="TPP44842.1"/>
    </source>
</evidence>
<sequence>MTTDASPVNPYLLFSRADEFSTDAKIDYALRHYGLYTSRGDSATFAPTPLNTELDRRTLVRTLEELKRGVSLGDRLLPVTPSTCTTHNTNASAFSSPEDAASPQFDAPNDGDASNVFFDGTDDLDAKPWDTAASSHANYWNWQMEVLYQSYHIWIALDYGRGVFSITRNGVVLVDRMPTIVASILQVVETTLHAREQDLQQLRTFVDGAIADEQTRSRVMQQVWSPTVFVSVVLLNVPHEVEKAVPFSRPTSSEAEAARGGIHRQRQRNQPSVIMYPPEYRRFTPLETDGGEHSRCSAVTVLFHCDARELLNDGTFLDRLRDLLCRYESVYRERSTREEWPQSSLGASLEYLVCAMPEKTPECNTLILVSNVGAKTSSEAFTFLQSTVRRKNLIVSIVALNRLLAFDSPELSPLARFLSSVGGFAVHVDYWLALAAPRLNNEWCRKFEGARCLAQQIFVHLIKGFPVTIPGAMRRDLLADAVGEPVVLYDGDHDLPDFVIGASMKEVLRASAALRFNQGWSVLIDYRDESATSHMAARYDHDFHRGTITLHYEMNINRPAVYRRLLVSGTKALVDRFCRTRWDDETTNSVGEGNGHWLAYLSLLRLRVIMWMKAEQALMQLVNAGPRQTPMSAIPDLAHLSSAEGVLSQWFNVSTVYSLGVFFRFEQLPPSMLVSYTRAQVTNGAPTEAAARACVRTAMERRHRLVGREEDLTYLHTETVTTPSSFSGAANAARDVFSLVQFFPQYETRSGSDFGLAGAFECRVSCVLCDRATQEALICALLSDIEEAVSERNRATARKDRHLLVRTSYHTENEQALQLVKASLSTRRMRLLTSYTEGKRYPGADAGSAAQEKGAYKLGFPLLFRIPLLSFPWPLLNALCFRWILGCSEFYPFLAEEIFSHIVSRRLHAGFALIVYYTSSLKAVLMKRVGDPETHSDVCLFDVLEAIPSSTSTAVPAAQISLRRLVTPFKRARSSLWTYTHDIEEDMHIATAVFTCKVITTQQPSKRSLLARQMRERGFSPIVARVESILFSLHVRYTEYVELRSPPSLGVKGCVQLRERLLNIVSCVGDRSAVVKARMLQADYVQRLSSGADVVDPDTDVYISVLSPMRYKTVLCVLILESDTEAGTGRHVVKVALSALDAQLLEYAIAQQYRHPRPTLPGGDTAAAACSEECAVASPSHSTMPECIADRAVVLSVRHLLTVFTSVYCARELISFIKRASAEMAAPAVAELTDAYAHLGNYAVEMDVTHLLYIVQWRCCETAGGLPWRSKVQEVLTDVLASQQRSFSAHPTLWLPKTRADRALPRDEISGSNASSPYEETDDEEVREYDGESDGLSATRANATSEDGGNGGKSAHPDLLPVAVKACVLLPLSTSGVGVEEEAECRWLSSAFKRCDEGRQNTLRERSVWTIPSASLKDPAATVSSSSEAGYATVERLKLRLFVKTVPADLLPLCEDESFYPSQTAVRRTLCLFYYRFTSEEVPAAVGGVSASQAPPFVAAPNFLGAADEAATTELDELFAQPMAVAWDRQRCHDVFHSCTDRGSLPIRVGQVMQRIAERLKWRVAVYCLQNACYCSTFRQLRARVESELVTQTTISGVTTEGAAAAAAGERRDDEAREMRLRDPVLSHNESVRATGLTENAELHALLCDVVTPALLSSHRFVCDTFPVEFTQQKTNVGRVVPEEAIKDVFHHCVDEDWMWVLPTLPLSYVVVPNREHFGERWVLVCATTKPSHGVSGARVLLYDAQGTPAALETMRNYSSHLRTHMCNKIKQVSQLHLLKQLRESFNASAELIPPAWGDQFCQSSGVPGCSVSAHHGSPPFDSQDAYVAGSPFYLSGRNVLEIPIYYKLQHQCKKILHRIQGHCSRLELVAIFNRDQCFLVADDVEGDTFHYLRLVFVKDTAHTVSVTSRPPPLTSSDRCTQLVVQLFSAMPNASVQRPLQRLQDFCYLLAVQELQGHLNYVQHKMISFNDLVFLQNQRLEPIVVNLRTIFDIALSNSDHDAPRESSRDVGTCQERQREIAIALLFLNLREYKFKPFGVQDEPTHATSNFVEHYNLEKSLNLEPAKDSAPSESGGSQALQAWRFVKIVDGVTDVLVSCCLHVHPDNPHVIVLDRYLTRIPAERYINGDSENTILAHLAHSVEKTIAQLRFFGLTSPGHASFPLLRSSVHTTVGELLRISQETSSKDSSLLRYRHFSLDNVNPAVLPMLMDRICGALSRYGPTCFTYTAGRAVKGVAHVPNFSWKWMESIQNDAMADPLELYVTCGYDVMDSPEATAPLAPTRVVPYVVPGVPITSVTTEESQMSLLGEYQLCERGCPLLEYRIVLSVSLTEGLSLALFNLRDTEYVVRLLGYVVLSMEEKSALLEDVLLQRMGYAVPSSFNEADLARNCCGDDTNVIRTKSLSISFDAYRRRVNNVRFRPQPDAERDAPLVVILEGLYNRGLIINYAFSVEDAVKVLFDECPQYSLQECVRTVDALLEARVLCDYPNSALKPQISILASLPHNEQLRSDARNCRLSEVSGVPADALVACVYHRHILASHIIVEAQNARSGVAEVLAKCDTLWRAGPQNNVLELAKAIVTLQLKSKEVFGTRVPDFSLRRERWRHEDDVLDPTLPTQTQQNMSYARPVDASLQLYTEHLHQLYPSMCIIDLDPNDPLTTSDEVLLNRLRCRYGKVTSEDGGVVLFSPHLYYGVIPFVDLLRCGTFYERYGSLADALGEEAIVSPITTSGLFIIEVGFQVVHYALDFFVINGDAVPPGITAKVAADFKQTLLFESVLYDAAVRSLAHCMRTHSVALSGQQKAYMAVKNLVKYHPFPPMHCANIVAAYTITDPRVMRLKNLTPGGAVNSGDVHVGTDGVLYLSPHKHHLLQREQTNDMYMYGGLIIWERAQLFVLLTSTKGVNKASPESNRYLSQLALSARHLLLNQLLDSTQQERLDVAWRKFLTDGRVAAATTRRDNTERELPSYDEFELLRGHSHKIVLHSYVPMLQMILEPVEWSGDGWRLQAVCAQLYPEHVLRVIGRQRSAREAQETSASTPHARHYDLDTGSPAGAVLPRHAAAASIVGPIGGYDITRLFMSPCLTGWFVVTFAPSKAEESGCFLAMECFSDPHRPFGASVVVEELSLYCKPSRAPHQHRVMTFLSEAEQALVERFVRLVNSAVWSSIVPCVSQFMITRWIPQLMKGGSRVRETVRDPPPASTESSVSLPPQDLSTSRSKVVAVPRHGGGAVVRWHKDSPAVKVTAADAAVHASWVSAAHLFVNPHTDTVQLTLLQPGVRTYVDGQRLMRIGSPVEVRATQRISFGADPTSYMITPAPRDLVPGTHAACPPPPLAVPAYPAAVSREGQTSSLSTSPPSCFSPCLDCSLPPLCVDGVGERDAATAVSTSPEALKAGVAPANTGSRQSDTPREAVSESPLLAAPRASKMRGCCLTHASRSIAVKTASTAEDASAVCRTAEKCAISAPLTERTSTDLLVQCTATVARCSADVVSTTTGAALPPVYSEEEQLGAAACSPSQGLTGEHANSLASLCNETAELARRGIFNDESRARTHLHIRPCWTLGPVTSVRSPDWEVLRAMQGDTTPPVPHGIYQFSCGSVGFDDAMMQLRRGRVGPLAPSAGEVRQRPQPLRPHLRRSGAARHCVARHPSRRLSLEFAERISIDVEGGGKAAATHATPSSRDEAVTEPSSVLSSDLTATQSACRRPYMREKLHLCPRVPVNPFIVEAFGKTHRYRPLAHLSDTQHADSSGSSAKSGDGGAPVDVFDRFAGVPWRHPIVADEMVTPRTEALLRDILRRHPDSTSASEDATFLHCALRRSYDADGDRFSYVDSPAFVQLIYTRFSSLLTAIKARLQASRPVLRLSSPLLCGGDLLGSFADLMVLLDSVAHFAHWSTMHTSLLLLGNYVDVGWHSVEVCMLLCCWAYLQPGKVHLLRGPHEDPAVNGSYRLLGKRCLRYKCRQRFGSRRGIALWAQLNDVFTLLPVAAVIDERVFATHGGVPLLRASTAPGGEEEKGAAVRRQRGGKAPAHCLYSGTSGSPTPTSSDANTPVSFSCHLAAGVGSAERRTPCSHERGGDDARQSVLFAARRPCCMRYHRSQTPVMEKPRDVITVEYAEAQKDITAIGLLSLEPLSGDQVDESDECPRTSREWATARGAVASATALPSSPTPPSSTVPPPRQGMTGVAPEGRCDMSAAVALSAATTQTPASAPVSPSSRAADTRSIVAATPSHSEAMARTTPACNTPSAATDNVLCVVHGGRVATQRSTDACHEAFSSMEGPRRDDFLPFEALQQGCAPPAAAAAESSPAPCSAASACVTGSEVRSAQEREADTWLPPTHTSVDEGAPSEDDFANLLEAMHTCEYAFRTLQRSTPLESQDVTRRLRLVRELLWNRPREATAKLLTPEEELDSDEKNAAALYGAELSEEGRLLTLNTCSRRCKTVLQAAACVVESQTLRLATWGSQELADSLGQLSLSSLPGVRETEASRADFEQFVCDTLRTRLRDHHIVGPADQWSVLSAYKTYIRRRAAASAASRRL</sequence>
<feature type="region of interest" description="Disordered" evidence="1">
    <location>
        <begin position="3661"/>
        <end position="3689"/>
    </location>
</feature>
<feature type="region of interest" description="Disordered" evidence="1">
    <location>
        <begin position="3378"/>
        <end position="3411"/>
    </location>
</feature>
<dbReference type="PRINTS" id="PR00114">
    <property type="entry name" value="STPHPHTASE"/>
</dbReference>
<proteinExistence type="predicted"/>
<comment type="caution">
    <text evidence="3">The sequence shown here is derived from an EMBL/GenBank/DDBJ whole genome shotgun (WGS) entry which is preliminary data.</text>
</comment>
<evidence type="ECO:0000259" key="2">
    <source>
        <dbReference type="SMART" id="SM00156"/>
    </source>
</evidence>
<feature type="compositionally biased region" description="Low complexity" evidence="1">
    <location>
        <begin position="4191"/>
        <end position="4207"/>
    </location>
</feature>
<dbReference type="VEuPathDB" id="TriTrypDB:LdBPK_240260.1"/>
<feature type="region of interest" description="Disordered" evidence="1">
    <location>
        <begin position="3995"/>
        <end position="4019"/>
    </location>
</feature>
<evidence type="ECO:0000313" key="4">
    <source>
        <dbReference type="Proteomes" id="UP000318821"/>
    </source>
</evidence>
<dbReference type="Gene3D" id="3.60.21.10">
    <property type="match status" value="1"/>
</dbReference>
<dbReference type="VEuPathDB" id="TriTrypDB:LdCL_240007400"/>
<name>A0A504X774_LEIDO</name>
<dbReference type="VEuPathDB" id="TriTrypDB:LDHU3_24.0290"/>
<dbReference type="VEuPathDB" id="TriTrypDB:LdCL_240007500"/>
<dbReference type="PANTHER" id="PTHR11668">
    <property type="entry name" value="SERINE/THREONINE PROTEIN PHOSPHATASE"/>
    <property type="match status" value="1"/>
</dbReference>
<feature type="region of interest" description="Disordered" evidence="1">
    <location>
        <begin position="4191"/>
        <end position="4211"/>
    </location>
</feature>
<feature type="compositionally biased region" description="Acidic residues" evidence="1">
    <location>
        <begin position="1319"/>
        <end position="1333"/>
    </location>
</feature>
<feature type="region of interest" description="Disordered" evidence="1">
    <location>
        <begin position="248"/>
        <end position="268"/>
    </location>
</feature>
<organism evidence="3 4">
    <name type="scientific">Leishmania donovani</name>
    <dbReference type="NCBI Taxonomy" id="5661"/>
    <lineage>
        <taxon>Eukaryota</taxon>
        <taxon>Discoba</taxon>
        <taxon>Euglenozoa</taxon>
        <taxon>Kinetoplastea</taxon>
        <taxon>Metakinetoplastina</taxon>
        <taxon>Trypanosomatida</taxon>
        <taxon>Trypanosomatidae</taxon>
        <taxon>Leishmaniinae</taxon>
        <taxon>Leishmania</taxon>
    </lineage>
</organism>
<feature type="compositionally biased region" description="Polar residues" evidence="1">
    <location>
        <begin position="3196"/>
        <end position="3208"/>
    </location>
</feature>
<dbReference type="InterPro" id="IPR004843">
    <property type="entry name" value="Calcineurin-like_PHP"/>
</dbReference>
<dbReference type="VEuPathDB" id="TriTrypDB:LdBPK_240250.1"/>
<feature type="region of interest" description="Disordered" evidence="1">
    <location>
        <begin position="88"/>
        <end position="107"/>
    </location>
</feature>
<feature type="compositionally biased region" description="Pro residues" evidence="1">
    <location>
        <begin position="4156"/>
        <end position="4168"/>
    </location>
</feature>
<evidence type="ECO:0000256" key="1">
    <source>
        <dbReference type="SAM" id="MobiDB-lite"/>
    </source>
</evidence>
<accession>A0A504X774</accession>